<protein>
    <submittedName>
        <fullName evidence="2">ORF6N domain-containing protein</fullName>
    </submittedName>
</protein>
<organism evidence="2 3">
    <name type="scientific">Flavobacterium restrictum</name>
    <dbReference type="NCBI Taxonomy" id="2594428"/>
    <lineage>
        <taxon>Bacteria</taxon>
        <taxon>Pseudomonadati</taxon>
        <taxon>Bacteroidota</taxon>
        <taxon>Flavobacteriia</taxon>
        <taxon>Flavobacteriales</taxon>
        <taxon>Flavobacteriaceae</taxon>
        <taxon>Flavobacterium</taxon>
    </lineage>
</organism>
<dbReference type="Pfam" id="PF10543">
    <property type="entry name" value="ORF6N"/>
    <property type="match status" value="1"/>
</dbReference>
<dbReference type="InterPro" id="IPR018873">
    <property type="entry name" value="KilA-N_DNA-bd_domain"/>
</dbReference>
<accession>A0A553DY42</accession>
<sequence>MDTEFIITEEFIMSKILLIRNQKVMIDSDLATLYGVTTKQLNQQVKRNTKRFPNNFMFQLTAIEKEQVVANCDHLNKLKFSSTLPYVFTEHGTMMLGNILTSDRAIEFSIKIVEAFIKMREFLTNNLSVKLEIEDIKKKLINHDKNIELVFNYLDELIDKNENRIERTKIGYKN</sequence>
<proteinExistence type="predicted"/>
<feature type="domain" description="KilA-N DNA-binding" evidence="1">
    <location>
        <begin position="14"/>
        <end position="97"/>
    </location>
</feature>
<reference evidence="2 3" key="1">
    <citation type="submission" date="2019-07" db="EMBL/GenBank/DDBJ databases">
        <title>Novel species of Flavobacterium.</title>
        <authorList>
            <person name="Liu Q."/>
            <person name="Xin Y.-H."/>
        </authorList>
    </citation>
    <scope>NUCLEOTIDE SEQUENCE [LARGE SCALE GENOMIC DNA]</scope>
    <source>
        <strain evidence="2 3">LB1R34</strain>
    </source>
</reference>
<dbReference type="AlphaFoldDB" id="A0A553DY42"/>
<dbReference type="OrthoDB" id="9816206at2"/>
<comment type="caution">
    <text evidence="2">The sequence shown here is derived from an EMBL/GenBank/DDBJ whole genome shotgun (WGS) entry which is preliminary data.</text>
</comment>
<dbReference type="EMBL" id="VJZT01000012">
    <property type="protein sequence ID" value="TRX37724.1"/>
    <property type="molecule type" value="Genomic_DNA"/>
</dbReference>
<name>A0A553DY42_9FLAO</name>
<gene>
    <name evidence="2" type="ORF">FNW21_11560</name>
</gene>
<dbReference type="Proteomes" id="UP000316371">
    <property type="component" value="Unassembled WGS sequence"/>
</dbReference>
<evidence type="ECO:0000259" key="1">
    <source>
        <dbReference type="Pfam" id="PF10543"/>
    </source>
</evidence>
<keyword evidence="3" id="KW-1185">Reference proteome</keyword>
<dbReference type="RefSeq" id="WP_144256909.1">
    <property type="nucleotide sequence ID" value="NZ_VJZT01000012.1"/>
</dbReference>
<evidence type="ECO:0000313" key="3">
    <source>
        <dbReference type="Proteomes" id="UP000316371"/>
    </source>
</evidence>
<evidence type="ECO:0000313" key="2">
    <source>
        <dbReference type="EMBL" id="TRX37724.1"/>
    </source>
</evidence>